<evidence type="ECO:0000256" key="3">
    <source>
        <dbReference type="ARBA" id="ARBA00023163"/>
    </source>
</evidence>
<keyword evidence="5" id="KW-1133">Transmembrane helix</keyword>
<proteinExistence type="predicted"/>
<evidence type="ECO:0000313" key="8">
    <source>
        <dbReference type="Proteomes" id="UP000568380"/>
    </source>
</evidence>
<evidence type="ECO:0000256" key="1">
    <source>
        <dbReference type="ARBA" id="ARBA00023015"/>
    </source>
</evidence>
<dbReference type="PANTHER" id="PTHR30055:SF234">
    <property type="entry name" value="HTH-TYPE TRANSCRIPTIONAL REGULATOR BETI"/>
    <property type="match status" value="1"/>
</dbReference>
<accession>A0A7W8EK03</accession>
<keyword evidence="2 4" id="KW-0238">DNA-binding</keyword>
<gene>
    <name evidence="7" type="ORF">HNR40_006687</name>
</gene>
<dbReference type="RefSeq" id="WP_184968356.1">
    <property type="nucleotide sequence ID" value="NZ_JACHIN010000010.1"/>
</dbReference>
<dbReference type="InterPro" id="IPR036271">
    <property type="entry name" value="Tet_transcr_reg_TetR-rel_C_sf"/>
</dbReference>
<dbReference type="InterPro" id="IPR009057">
    <property type="entry name" value="Homeodomain-like_sf"/>
</dbReference>
<dbReference type="Pfam" id="PF00440">
    <property type="entry name" value="TetR_N"/>
    <property type="match status" value="1"/>
</dbReference>
<dbReference type="PROSITE" id="PS50977">
    <property type="entry name" value="HTH_TETR_2"/>
    <property type="match status" value="1"/>
</dbReference>
<keyword evidence="1" id="KW-0805">Transcription regulation</keyword>
<dbReference type="PANTHER" id="PTHR30055">
    <property type="entry name" value="HTH-TYPE TRANSCRIPTIONAL REGULATOR RUTR"/>
    <property type="match status" value="1"/>
</dbReference>
<dbReference type="GO" id="GO:0003700">
    <property type="term" value="F:DNA-binding transcription factor activity"/>
    <property type="evidence" value="ECO:0007669"/>
    <property type="project" value="TreeGrafter"/>
</dbReference>
<evidence type="ECO:0000256" key="2">
    <source>
        <dbReference type="ARBA" id="ARBA00023125"/>
    </source>
</evidence>
<keyword evidence="5" id="KW-0472">Membrane</keyword>
<reference evidence="7 8" key="1">
    <citation type="submission" date="2020-08" db="EMBL/GenBank/DDBJ databases">
        <title>Genomic Encyclopedia of Type Strains, Phase IV (KMG-IV): sequencing the most valuable type-strain genomes for metagenomic binning, comparative biology and taxonomic classification.</title>
        <authorList>
            <person name="Goeker M."/>
        </authorList>
    </citation>
    <scope>NUCLEOTIDE SEQUENCE [LARGE SCALE GENOMIC DNA]</scope>
    <source>
        <strain evidence="7 8">DSM 45385</strain>
    </source>
</reference>
<evidence type="ECO:0000256" key="4">
    <source>
        <dbReference type="PROSITE-ProRule" id="PRU00335"/>
    </source>
</evidence>
<dbReference type="GO" id="GO:0000976">
    <property type="term" value="F:transcription cis-regulatory region binding"/>
    <property type="evidence" value="ECO:0007669"/>
    <property type="project" value="TreeGrafter"/>
</dbReference>
<dbReference type="PRINTS" id="PR00455">
    <property type="entry name" value="HTHTETR"/>
</dbReference>
<evidence type="ECO:0000259" key="6">
    <source>
        <dbReference type="PROSITE" id="PS50977"/>
    </source>
</evidence>
<dbReference type="InterPro" id="IPR001647">
    <property type="entry name" value="HTH_TetR"/>
</dbReference>
<dbReference type="InterPro" id="IPR050109">
    <property type="entry name" value="HTH-type_TetR-like_transc_reg"/>
</dbReference>
<evidence type="ECO:0000256" key="5">
    <source>
        <dbReference type="SAM" id="Phobius"/>
    </source>
</evidence>
<dbReference type="Proteomes" id="UP000568380">
    <property type="component" value="Unassembled WGS sequence"/>
</dbReference>
<dbReference type="SUPFAM" id="SSF46689">
    <property type="entry name" value="Homeodomain-like"/>
    <property type="match status" value="1"/>
</dbReference>
<dbReference type="EMBL" id="JACHIN010000010">
    <property type="protein sequence ID" value="MBB5081192.1"/>
    <property type="molecule type" value="Genomic_DNA"/>
</dbReference>
<organism evidence="7 8">
    <name type="scientific">Nonomuraea endophytica</name>
    <dbReference type="NCBI Taxonomy" id="714136"/>
    <lineage>
        <taxon>Bacteria</taxon>
        <taxon>Bacillati</taxon>
        <taxon>Actinomycetota</taxon>
        <taxon>Actinomycetes</taxon>
        <taxon>Streptosporangiales</taxon>
        <taxon>Streptosporangiaceae</taxon>
        <taxon>Nonomuraea</taxon>
    </lineage>
</organism>
<keyword evidence="5" id="KW-0812">Transmembrane</keyword>
<dbReference type="AlphaFoldDB" id="A0A7W8EK03"/>
<comment type="caution">
    <text evidence="7">The sequence shown here is derived from an EMBL/GenBank/DDBJ whole genome shotgun (WGS) entry which is preliminary data.</text>
</comment>
<feature type="DNA-binding region" description="H-T-H motif" evidence="4">
    <location>
        <begin position="23"/>
        <end position="42"/>
    </location>
</feature>
<dbReference type="Gene3D" id="1.10.357.10">
    <property type="entry name" value="Tetracycline Repressor, domain 2"/>
    <property type="match status" value="1"/>
</dbReference>
<feature type="transmembrane region" description="Helical" evidence="5">
    <location>
        <begin position="141"/>
        <end position="159"/>
    </location>
</feature>
<protein>
    <submittedName>
        <fullName evidence="7">AcrR family transcriptional regulator</fullName>
    </submittedName>
</protein>
<keyword evidence="3" id="KW-0804">Transcription</keyword>
<name>A0A7W8EK03_9ACTN</name>
<evidence type="ECO:0000313" key="7">
    <source>
        <dbReference type="EMBL" id="MBB5081192.1"/>
    </source>
</evidence>
<sequence length="189" mass="21220">MSADQVLEVATKLFAELGYDETDVGLIARAAGVEPAFIGREFGGKADLYKTVMLKADEAEHAAISAALAEFTGTPEALHRMVDAYLDFFAANPMLVLLWMHRWMGDAADIPELEEAYTRPLLDEILRAISPLLPPGVETRYFVWMIVWCVYGFLTGGVLERRRSERTVKPAELARFRTYLHWVIGRLVA</sequence>
<keyword evidence="8" id="KW-1185">Reference proteome</keyword>
<feature type="domain" description="HTH tetR-type" evidence="6">
    <location>
        <begin position="1"/>
        <end position="60"/>
    </location>
</feature>
<dbReference type="SUPFAM" id="SSF48498">
    <property type="entry name" value="Tetracyclin repressor-like, C-terminal domain"/>
    <property type="match status" value="1"/>
</dbReference>